<evidence type="ECO:0000313" key="13">
    <source>
        <dbReference type="EMBL" id="WHA44008.1"/>
    </source>
</evidence>
<dbReference type="InterPro" id="IPR006249">
    <property type="entry name" value="Aconitase/IRP2"/>
</dbReference>
<evidence type="ECO:0000256" key="9">
    <source>
        <dbReference type="ARBA" id="ARBA00023501"/>
    </source>
</evidence>
<evidence type="ECO:0000256" key="2">
    <source>
        <dbReference type="ARBA" id="ARBA00004717"/>
    </source>
</evidence>
<comment type="function">
    <text evidence="10">Catalyzes the isomerization of citrate to isocitrate via cis-aconitate.</text>
</comment>
<evidence type="ECO:0000256" key="4">
    <source>
        <dbReference type="ARBA" id="ARBA00022485"/>
    </source>
</evidence>
<dbReference type="GO" id="GO:0046872">
    <property type="term" value="F:metal ion binding"/>
    <property type="evidence" value="ECO:0007669"/>
    <property type="project" value="UniProtKB-KW"/>
</dbReference>
<evidence type="ECO:0000256" key="10">
    <source>
        <dbReference type="RuleBase" id="RU361275"/>
    </source>
</evidence>
<dbReference type="GO" id="GO:0003994">
    <property type="term" value="F:aconitate hydratase activity"/>
    <property type="evidence" value="ECO:0007669"/>
    <property type="project" value="UniProtKB-EC"/>
</dbReference>
<reference evidence="13" key="1">
    <citation type="submission" date="2023-05" db="EMBL/GenBank/DDBJ databases">
        <title>Complete genome sequence of Agrobacterium larrymoorei CFBP5477.</title>
        <authorList>
            <person name="Yen H.-C."/>
            <person name="Chou L."/>
            <person name="Lin Y.-C."/>
            <person name="Lai E.-M."/>
            <person name="Kuo C.-H."/>
        </authorList>
    </citation>
    <scope>NUCLEOTIDE SEQUENCE</scope>
    <source>
        <strain evidence="13">CFBP5477</strain>
        <plasmid evidence="13">pAlCFBP5477</plasmid>
    </source>
</reference>
<dbReference type="RefSeq" id="WP_137395793.1">
    <property type="nucleotide sequence ID" value="NZ_CP124735.1"/>
</dbReference>
<dbReference type="AlphaFoldDB" id="A0AAF0KG55"/>
<comment type="pathway">
    <text evidence="2">Carbohydrate metabolism; tricarboxylic acid cycle; isocitrate from oxaloacetate: step 2/2.</text>
</comment>
<comment type="cofactor">
    <cofactor evidence="1">
        <name>[4Fe-4S] cluster</name>
        <dbReference type="ChEBI" id="CHEBI:49883"/>
    </cofactor>
</comment>
<evidence type="ECO:0000313" key="14">
    <source>
        <dbReference type="Proteomes" id="UP000298664"/>
    </source>
</evidence>
<dbReference type="EC" id="4.2.1.3" evidence="10"/>
<dbReference type="Pfam" id="PF00330">
    <property type="entry name" value="Aconitase"/>
    <property type="match status" value="1"/>
</dbReference>
<comment type="similarity">
    <text evidence="3 10">Belongs to the aconitase/IPM isomerase family.</text>
</comment>
<dbReference type="Pfam" id="PF00694">
    <property type="entry name" value="Aconitase_C"/>
    <property type="match status" value="1"/>
</dbReference>
<dbReference type="InterPro" id="IPR015928">
    <property type="entry name" value="Aconitase/3IPM_dehydase_swvl"/>
</dbReference>
<dbReference type="Gene3D" id="6.10.190.10">
    <property type="match status" value="1"/>
</dbReference>
<comment type="catalytic activity">
    <reaction evidence="9 10">
        <text>citrate = D-threo-isocitrate</text>
        <dbReference type="Rhea" id="RHEA:10336"/>
        <dbReference type="ChEBI" id="CHEBI:15562"/>
        <dbReference type="ChEBI" id="CHEBI:16947"/>
        <dbReference type="EC" id="4.2.1.3"/>
    </reaction>
</comment>
<dbReference type="PANTHER" id="PTHR11670">
    <property type="entry name" value="ACONITASE/IRON-RESPONSIVE ELEMENT FAMILY MEMBER"/>
    <property type="match status" value="1"/>
</dbReference>
<proteinExistence type="inferred from homology"/>
<keyword evidence="8 10" id="KW-0456">Lyase</keyword>
<dbReference type="InterPro" id="IPR018136">
    <property type="entry name" value="Aconitase_4Fe-4S_BS"/>
</dbReference>
<dbReference type="Gene3D" id="3.30.499.10">
    <property type="entry name" value="Aconitase, domain 3"/>
    <property type="match status" value="2"/>
</dbReference>
<name>A0AAF0KG55_9HYPH</name>
<evidence type="ECO:0000259" key="12">
    <source>
        <dbReference type="Pfam" id="PF00694"/>
    </source>
</evidence>
<dbReference type="GO" id="GO:0051539">
    <property type="term" value="F:4 iron, 4 sulfur cluster binding"/>
    <property type="evidence" value="ECO:0007669"/>
    <property type="project" value="UniProtKB-KW"/>
</dbReference>
<gene>
    <name evidence="13" type="primary">acnA</name>
    <name evidence="13" type="ORF">CFBP5477_023090</name>
</gene>
<dbReference type="SUPFAM" id="SSF53732">
    <property type="entry name" value="Aconitase iron-sulfur domain"/>
    <property type="match status" value="1"/>
</dbReference>
<sequence length="908" mass="98364">MTAGNHAAFDILASFTLPDGGKGSFHRLADLQKYGFSNISRLPVSIRVLLEAAIRKCDGQKVTEQHIEELAGWQPKGQRLSEVPLVPARILLQDLNGVPIIADLAAMRDAAVELGQDPSVIEPLVHVDMVIDHSVQVDSVRKPSALADNMRLEYERNAERYRFLKWGAQAFEGLNVIPPGVGICHQVNLERLATGVCEEKGIYFFDTVVCPDSHTTMINGIGILGWGVGGIEAEAGMLGQPVYFLTPDVTGVELIGEVPTGVTSTDIVLSITERLRQERVVGDFVEFFGEGAAALTVPTRTTIANMAPEYGAFIGFFPMDEAVLQYFRDTNRPTDVLEAYMNAQGILGIPKAGDIDYSRVITVDLSAIVPSIAGPRRPQDRISLNASRSRFDELLSSPAASGGYAVPDDEMAKRVAIELGNGATTEIGHGDVLIAAITSCTNTSNPAAMVAAGLLARKARQYGLEVAPHIKTSMAPGSRAVTDYMDKADLLTPLSELGFDVVAYGCTTCIGFSGPLNTAIEQALDNEKLIGAAVLSGNRNFEARVHGSIKSNFLASPALVVAFAIAGTMRIDLSTQPLGRSSSGQDVYLRDIWPTEEEVDEVVRTYVSRASFEATASISSGGPEWDELSSGDGKIYGWPESMYLARPPFYDDFSIDPVPPREIAGARALAIFGDSLTTDHISPAGEIRADTPAGEFLQKQGVEKNDFNSYGSRRGNHEIMMRGTFANRRIKNLMFPPRNDGTREEGGRTIYWPKSGQAETRSIYDTATSYQREGTPVVVFGGEEYGTGSARDWAAKGTRLLGVDAVIVASFERIHRSNLVLLGVLPLEFEQGFNVQGLQIGGSETFEVQGIDGELTPQQKATLVITRTDGSRAEAPLRVRLDTPIEVEYYRHGGIVPFVLRNIFKGEH</sequence>
<dbReference type="InterPro" id="IPR015931">
    <property type="entry name" value="Acnase/IPM_dHydase_lsu_aba_1/3"/>
</dbReference>
<dbReference type="PROSITE" id="PS01244">
    <property type="entry name" value="ACONITASE_2"/>
    <property type="match status" value="1"/>
</dbReference>
<evidence type="ECO:0000256" key="1">
    <source>
        <dbReference type="ARBA" id="ARBA00001966"/>
    </source>
</evidence>
<dbReference type="Proteomes" id="UP000298664">
    <property type="component" value="Plasmid pAlCFBP5477"/>
</dbReference>
<dbReference type="NCBIfam" id="TIGR01341">
    <property type="entry name" value="aconitase_1"/>
    <property type="match status" value="1"/>
</dbReference>
<evidence type="ECO:0000259" key="11">
    <source>
        <dbReference type="Pfam" id="PF00330"/>
    </source>
</evidence>
<evidence type="ECO:0000256" key="7">
    <source>
        <dbReference type="ARBA" id="ARBA00023014"/>
    </source>
</evidence>
<feature type="domain" description="Aconitase A/isopropylmalate dehydratase small subunit swivel" evidence="12">
    <location>
        <begin position="695"/>
        <end position="831"/>
    </location>
</feature>
<dbReference type="EMBL" id="CP124735">
    <property type="protein sequence ID" value="WHA44008.1"/>
    <property type="molecule type" value="Genomic_DNA"/>
</dbReference>
<dbReference type="NCBIfam" id="NF009520">
    <property type="entry name" value="PRK12881.1"/>
    <property type="match status" value="1"/>
</dbReference>
<evidence type="ECO:0000256" key="5">
    <source>
        <dbReference type="ARBA" id="ARBA00022723"/>
    </source>
</evidence>
<dbReference type="SUPFAM" id="SSF52016">
    <property type="entry name" value="LeuD/IlvD-like"/>
    <property type="match status" value="1"/>
</dbReference>
<geneLocation type="plasmid" evidence="13 14">
    <name>pAlCFBP5477</name>
</geneLocation>
<dbReference type="InterPro" id="IPR000573">
    <property type="entry name" value="AconitaseA/IPMdHydase_ssu_swvl"/>
</dbReference>
<evidence type="ECO:0000256" key="3">
    <source>
        <dbReference type="ARBA" id="ARBA00007185"/>
    </source>
</evidence>
<keyword evidence="6 10" id="KW-0408">Iron</keyword>
<dbReference type="PRINTS" id="PR00415">
    <property type="entry name" value="ACONITASE"/>
</dbReference>
<protein>
    <recommendedName>
        <fullName evidence="10">Aconitate hydratase</fullName>
        <shortName evidence="10">Aconitase</shortName>
        <ecNumber evidence="10">4.2.1.3</ecNumber>
    </recommendedName>
</protein>
<keyword evidence="13" id="KW-0614">Plasmid</keyword>
<dbReference type="InterPro" id="IPR001030">
    <property type="entry name" value="Acoase/IPM_deHydtase_lsu_aba"/>
</dbReference>
<dbReference type="InterPro" id="IPR036008">
    <property type="entry name" value="Aconitase_4Fe-4S_dom"/>
</dbReference>
<dbReference type="Gene3D" id="3.20.19.10">
    <property type="entry name" value="Aconitase, domain 4"/>
    <property type="match status" value="1"/>
</dbReference>
<keyword evidence="5" id="KW-0479">Metal-binding</keyword>
<accession>A0AAF0KG55</accession>
<keyword evidence="7 10" id="KW-0411">Iron-sulfur</keyword>
<evidence type="ECO:0000256" key="8">
    <source>
        <dbReference type="ARBA" id="ARBA00023239"/>
    </source>
</evidence>
<dbReference type="NCBIfam" id="NF006757">
    <property type="entry name" value="PRK09277.1"/>
    <property type="match status" value="1"/>
</dbReference>
<feature type="domain" description="Aconitase/3-isopropylmalate dehydratase large subunit alpha/beta/alpha" evidence="11">
    <location>
        <begin position="80"/>
        <end position="567"/>
    </location>
</feature>
<keyword evidence="4 10" id="KW-0004">4Fe-4S</keyword>
<evidence type="ECO:0000256" key="6">
    <source>
        <dbReference type="ARBA" id="ARBA00023004"/>
    </source>
</evidence>
<organism evidence="13 14">
    <name type="scientific">Agrobacterium larrymoorei</name>
    <dbReference type="NCBI Taxonomy" id="160699"/>
    <lineage>
        <taxon>Bacteria</taxon>
        <taxon>Pseudomonadati</taxon>
        <taxon>Pseudomonadota</taxon>
        <taxon>Alphaproteobacteria</taxon>
        <taxon>Hyphomicrobiales</taxon>
        <taxon>Rhizobiaceae</taxon>
        <taxon>Rhizobium/Agrobacterium group</taxon>
        <taxon>Agrobacterium</taxon>
    </lineage>
</organism>
<dbReference type="FunFam" id="3.20.19.10:FF:000001">
    <property type="entry name" value="Aconitate hydratase"/>
    <property type="match status" value="1"/>
</dbReference>
<dbReference type="PROSITE" id="PS00450">
    <property type="entry name" value="ACONITASE_1"/>
    <property type="match status" value="1"/>
</dbReference>